<evidence type="ECO:0000313" key="13">
    <source>
        <dbReference type="EMBL" id="AFG36340.1"/>
    </source>
</evidence>
<feature type="transmembrane region" description="Helical" evidence="10">
    <location>
        <begin position="77"/>
        <end position="98"/>
    </location>
</feature>
<organism evidence="13 14">
    <name type="scientific">Spirochaeta africana (strain ATCC 700263 / DSM 8902 / Z-7692)</name>
    <dbReference type="NCBI Taxonomy" id="889378"/>
    <lineage>
        <taxon>Bacteria</taxon>
        <taxon>Pseudomonadati</taxon>
        <taxon>Spirochaetota</taxon>
        <taxon>Spirochaetia</taxon>
        <taxon>Spirochaetales</taxon>
        <taxon>Spirochaetaceae</taxon>
        <taxon>Spirochaeta</taxon>
    </lineage>
</organism>
<dbReference type="AlphaFoldDB" id="H9UFP7"/>
<dbReference type="PANTHER" id="PTHR33695">
    <property type="entry name" value="LIPOPROTEIN SIGNAL PEPTIDASE"/>
    <property type="match status" value="1"/>
</dbReference>
<comment type="catalytic activity">
    <reaction evidence="10 11">
        <text>Release of signal peptides from bacterial membrane prolipoproteins. Hydrolyzes -Xaa-Yaa-Zaa-|-(S,diacylglyceryl)Cys-, in which Xaa is hydrophobic (preferably Leu), and Yaa (Ala or Ser) and Zaa (Gly or Ala) have small, neutral side chains.</text>
        <dbReference type="EC" id="3.4.23.36"/>
    </reaction>
</comment>
<evidence type="ECO:0000256" key="1">
    <source>
        <dbReference type="ARBA" id="ARBA00006139"/>
    </source>
</evidence>
<dbReference type="OrthoDB" id="9810259at2"/>
<name>H9UFP7_SPIAZ</name>
<evidence type="ECO:0000256" key="4">
    <source>
        <dbReference type="ARBA" id="ARBA00022670"/>
    </source>
</evidence>
<dbReference type="GO" id="GO:0004190">
    <property type="term" value="F:aspartic-type endopeptidase activity"/>
    <property type="evidence" value="ECO:0007669"/>
    <property type="project" value="UniProtKB-UniRule"/>
</dbReference>
<evidence type="ECO:0000256" key="7">
    <source>
        <dbReference type="ARBA" id="ARBA00022801"/>
    </source>
</evidence>
<keyword evidence="7 10" id="KW-0378">Hydrolase</keyword>
<accession>H9UFP7</accession>
<dbReference type="eggNOG" id="COG0597">
    <property type="taxonomic scope" value="Bacteria"/>
</dbReference>
<evidence type="ECO:0000256" key="10">
    <source>
        <dbReference type="HAMAP-Rule" id="MF_00161"/>
    </source>
</evidence>
<evidence type="ECO:0000256" key="3">
    <source>
        <dbReference type="ARBA" id="ARBA00022519"/>
    </source>
</evidence>
<dbReference type="Proteomes" id="UP000007383">
    <property type="component" value="Chromosome"/>
</dbReference>
<feature type="active site" evidence="10">
    <location>
        <position position="135"/>
    </location>
</feature>
<keyword evidence="2 10" id="KW-1003">Cell membrane</keyword>
<feature type="transmembrane region" description="Helical" evidence="10">
    <location>
        <begin position="15"/>
        <end position="35"/>
    </location>
</feature>
<gene>
    <name evidence="10" type="primary">lspA</name>
    <name evidence="13" type="ordered locus">Spiaf_0231</name>
</gene>
<dbReference type="KEGG" id="sfc:Spiaf_0231"/>
<evidence type="ECO:0000256" key="9">
    <source>
        <dbReference type="ARBA" id="ARBA00023136"/>
    </source>
</evidence>
<comment type="function">
    <text evidence="10 11">This protein specifically catalyzes the removal of signal peptides from prolipoproteins.</text>
</comment>
<dbReference type="PROSITE" id="PS00855">
    <property type="entry name" value="SPASE_II"/>
    <property type="match status" value="1"/>
</dbReference>
<dbReference type="NCBIfam" id="TIGR00077">
    <property type="entry name" value="lspA"/>
    <property type="match status" value="1"/>
</dbReference>
<dbReference type="RefSeq" id="WP_014454338.1">
    <property type="nucleotide sequence ID" value="NC_017098.1"/>
</dbReference>
<dbReference type="GO" id="GO:0005886">
    <property type="term" value="C:plasma membrane"/>
    <property type="evidence" value="ECO:0007669"/>
    <property type="project" value="UniProtKB-SubCell"/>
</dbReference>
<comment type="pathway">
    <text evidence="10">Protein modification; lipoprotein biosynthesis (signal peptide cleavage).</text>
</comment>
<evidence type="ECO:0000256" key="12">
    <source>
        <dbReference type="RuleBase" id="RU004181"/>
    </source>
</evidence>
<dbReference type="STRING" id="889378.Spiaf_0231"/>
<dbReference type="HOGENOM" id="CLU_083252_3_1_12"/>
<dbReference type="UniPathway" id="UPA00665"/>
<dbReference type="GO" id="GO:0006508">
    <property type="term" value="P:proteolysis"/>
    <property type="evidence" value="ECO:0007669"/>
    <property type="project" value="UniProtKB-KW"/>
</dbReference>
<evidence type="ECO:0000256" key="2">
    <source>
        <dbReference type="ARBA" id="ARBA00022475"/>
    </source>
</evidence>
<feature type="transmembrane region" description="Helical" evidence="10">
    <location>
        <begin position="153"/>
        <end position="173"/>
    </location>
</feature>
<keyword evidence="4 10" id="KW-0645">Protease</keyword>
<keyword evidence="8 10" id="KW-1133">Transmembrane helix</keyword>
<dbReference type="PRINTS" id="PR00781">
    <property type="entry name" value="LIPOSIGPTASE"/>
</dbReference>
<keyword evidence="14" id="KW-1185">Reference proteome</keyword>
<dbReference type="EMBL" id="CP003282">
    <property type="protein sequence ID" value="AFG36340.1"/>
    <property type="molecule type" value="Genomic_DNA"/>
</dbReference>
<keyword evidence="13" id="KW-0449">Lipoprotein</keyword>
<evidence type="ECO:0000256" key="8">
    <source>
        <dbReference type="ARBA" id="ARBA00022989"/>
    </source>
</evidence>
<sequence length="198" mass="22362">MGTQVRHRASRREKLMPGILMAGVLVIDQLTKLLVVMRIEYTRPPQIAFEAFGDFFRIIHTRNLGIAFSIGRSLPDAWRSVLFVLLPLLVMAGLGVYYWRTRELSPLQRWCLAGVMGGGLGNLVDRIFRPEGVVDFLDVRIYGLFGMERWPTFNVADAAVVVAGILFMVSIIIEDVRRQRRSASDKTLSAPAEKERAE</sequence>
<evidence type="ECO:0000256" key="5">
    <source>
        <dbReference type="ARBA" id="ARBA00022692"/>
    </source>
</evidence>
<proteinExistence type="inferred from homology"/>
<dbReference type="HAMAP" id="MF_00161">
    <property type="entry name" value="LspA"/>
    <property type="match status" value="1"/>
</dbReference>
<reference evidence="14" key="1">
    <citation type="journal article" date="2013" name="Stand. Genomic Sci.">
        <title>Complete genome sequence of the halophilic bacterium Spirochaeta africana type strain (Z-7692(T)) from the alkaline Lake Magadi in the East African Rift.</title>
        <authorList>
            <person name="Liolos K."/>
            <person name="Abt B."/>
            <person name="Scheuner C."/>
            <person name="Teshima H."/>
            <person name="Held B."/>
            <person name="Lapidus A."/>
            <person name="Nolan M."/>
            <person name="Lucas S."/>
            <person name="Deshpande S."/>
            <person name="Cheng J.F."/>
            <person name="Tapia R."/>
            <person name="Goodwin L.A."/>
            <person name="Pitluck S."/>
            <person name="Pagani I."/>
            <person name="Ivanova N."/>
            <person name="Mavromatis K."/>
            <person name="Mikhailova N."/>
            <person name="Huntemann M."/>
            <person name="Pati A."/>
            <person name="Chen A."/>
            <person name="Palaniappan K."/>
            <person name="Land M."/>
            <person name="Rohde M."/>
            <person name="Tindall B.J."/>
            <person name="Detter J.C."/>
            <person name="Goker M."/>
            <person name="Bristow J."/>
            <person name="Eisen J.A."/>
            <person name="Markowitz V."/>
            <person name="Hugenholtz P."/>
            <person name="Woyke T."/>
            <person name="Klenk H.P."/>
            <person name="Kyrpides N.C."/>
        </authorList>
    </citation>
    <scope>NUCLEOTIDE SEQUENCE</scope>
    <source>
        <strain evidence="14">ATCC 700263 / DSM 8902 / Z-7692</strain>
    </source>
</reference>
<comment type="similarity">
    <text evidence="1 10 12">Belongs to the peptidase A8 family.</text>
</comment>
<dbReference type="EC" id="3.4.23.36" evidence="10"/>
<dbReference type="PANTHER" id="PTHR33695:SF1">
    <property type="entry name" value="LIPOPROTEIN SIGNAL PEPTIDASE"/>
    <property type="match status" value="1"/>
</dbReference>
<dbReference type="Pfam" id="PF01252">
    <property type="entry name" value="Peptidase_A8"/>
    <property type="match status" value="1"/>
</dbReference>
<dbReference type="PATRIC" id="fig|889378.3.peg.234"/>
<evidence type="ECO:0000256" key="6">
    <source>
        <dbReference type="ARBA" id="ARBA00022750"/>
    </source>
</evidence>
<dbReference type="InterPro" id="IPR001872">
    <property type="entry name" value="Peptidase_A8"/>
</dbReference>
<feature type="active site" evidence="10">
    <location>
        <position position="157"/>
    </location>
</feature>
<keyword evidence="3 10" id="KW-0997">Cell inner membrane</keyword>
<comment type="caution">
    <text evidence="10">Lacks conserved residue(s) required for the propagation of feature annotation.</text>
</comment>
<protein>
    <recommendedName>
        <fullName evidence="10">Lipoprotein signal peptidase</fullName>
        <ecNumber evidence="10">3.4.23.36</ecNumber>
    </recommendedName>
    <alternativeName>
        <fullName evidence="10">Prolipoprotein signal peptidase</fullName>
    </alternativeName>
    <alternativeName>
        <fullName evidence="10">Signal peptidase II</fullName>
        <shortName evidence="10">SPase II</shortName>
    </alternativeName>
</protein>
<keyword evidence="6 10" id="KW-0064">Aspartyl protease</keyword>
<evidence type="ECO:0000256" key="11">
    <source>
        <dbReference type="RuleBase" id="RU000594"/>
    </source>
</evidence>
<keyword evidence="9 10" id="KW-0472">Membrane</keyword>
<keyword evidence="5 10" id="KW-0812">Transmembrane</keyword>
<evidence type="ECO:0000313" key="14">
    <source>
        <dbReference type="Proteomes" id="UP000007383"/>
    </source>
</evidence>
<comment type="subcellular location">
    <subcellularLocation>
        <location evidence="10">Cell inner membrane</location>
        <topology evidence="10">Multi-pass membrane protein</topology>
    </subcellularLocation>
</comment>